<feature type="transmembrane region" description="Helical" evidence="7">
    <location>
        <begin position="355"/>
        <end position="375"/>
    </location>
</feature>
<dbReference type="InterPro" id="IPR003838">
    <property type="entry name" value="ABC3_permease_C"/>
</dbReference>
<comment type="subcellular location">
    <subcellularLocation>
        <location evidence="1">Cell membrane</location>
        <topology evidence="1">Multi-pass membrane protein</topology>
    </subcellularLocation>
</comment>
<gene>
    <name evidence="9" type="ORF">UQ64_10695</name>
</gene>
<dbReference type="PANTHER" id="PTHR30572">
    <property type="entry name" value="MEMBRANE COMPONENT OF TRANSPORTER-RELATED"/>
    <property type="match status" value="1"/>
</dbReference>
<dbReference type="GO" id="GO:0022857">
    <property type="term" value="F:transmembrane transporter activity"/>
    <property type="evidence" value="ECO:0007669"/>
    <property type="project" value="TreeGrafter"/>
</dbReference>
<dbReference type="Pfam" id="PF02687">
    <property type="entry name" value="FtsX"/>
    <property type="match status" value="2"/>
</dbReference>
<feature type="domain" description="ABC3 transporter permease C-terminal" evidence="8">
    <location>
        <begin position="265"/>
        <end position="385"/>
    </location>
</feature>
<dbReference type="RefSeq" id="WP_060622814.1">
    <property type="nucleotide sequence ID" value="NZ_LCZJ02000018.1"/>
</dbReference>
<keyword evidence="2" id="KW-1003">Cell membrane</keyword>
<proteinExistence type="inferred from homology"/>
<evidence type="ECO:0000259" key="8">
    <source>
        <dbReference type="Pfam" id="PF02687"/>
    </source>
</evidence>
<keyword evidence="5 7" id="KW-0472">Membrane</keyword>
<comment type="caution">
    <text evidence="9">The sequence shown here is derived from an EMBL/GenBank/DDBJ whole genome shotgun (WGS) entry which is preliminary data.</text>
</comment>
<keyword evidence="10" id="KW-1185">Reference proteome</keyword>
<keyword evidence="3 7" id="KW-0812">Transmembrane</keyword>
<feature type="transmembrane region" description="Helical" evidence="7">
    <location>
        <begin position="255"/>
        <end position="279"/>
    </location>
</feature>
<dbReference type="EMBL" id="LCZJ02000018">
    <property type="protein sequence ID" value="KTD87289.1"/>
    <property type="molecule type" value="Genomic_DNA"/>
</dbReference>
<evidence type="ECO:0000256" key="7">
    <source>
        <dbReference type="SAM" id="Phobius"/>
    </source>
</evidence>
<feature type="transmembrane region" description="Helical" evidence="7">
    <location>
        <begin position="740"/>
        <end position="761"/>
    </location>
</feature>
<dbReference type="PANTHER" id="PTHR30572:SF4">
    <property type="entry name" value="ABC TRANSPORTER PERMEASE YTRF"/>
    <property type="match status" value="1"/>
</dbReference>
<dbReference type="InterPro" id="IPR050250">
    <property type="entry name" value="Macrolide_Exporter_MacB"/>
</dbReference>
<reference evidence="9 10" key="1">
    <citation type="journal article" date="2015" name="Int. Biodeterior. Biodegradation">
        <title>Physiological and genetic screening methods for the isolation of methyl tert-butyl ether-degrading bacteria for bioremediation purposes.</title>
        <authorList>
            <person name="Guisado I.M."/>
            <person name="Purswani J."/>
            <person name="Gonzalez Lopez J."/>
            <person name="Pozo C."/>
        </authorList>
    </citation>
    <scope>NUCLEOTIDE SEQUENCE [LARGE SCALE GENOMIC DNA]</scope>
    <source>
        <strain evidence="9 10">SH7</strain>
    </source>
</reference>
<evidence type="ECO:0000256" key="3">
    <source>
        <dbReference type="ARBA" id="ARBA00022692"/>
    </source>
</evidence>
<evidence type="ECO:0000313" key="9">
    <source>
        <dbReference type="EMBL" id="KTD87289.1"/>
    </source>
</evidence>
<evidence type="ECO:0000256" key="6">
    <source>
        <dbReference type="ARBA" id="ARBA00038076"/>
    </source>
</evidence>
<dbReference type="OrthoDB" id="9761168at2"/>
<evidence type="ECO:0000256" key="5">
    <source>
        <dbReference type="ARBA" id="ARBA00023136"/>
    </source>
</evidence>
<dbReference type="AlphaFoldDB" id="A0A0W1B164"/>
<accession>A0A0W1B164</accession>
<evidence type="ECO:0000256" key="4">
    <source>
        <dbReference type="ARBA" id="ARBA00022989"/>
    </source>
</evidence>
<feature type="transmembrane region" description="Helical" evidence="7">
    <location>
        <begin position="429"/>
        <end position="452"/>
    </location>
</feature>
<organism evidence="9 10">
    <name type="scientific">Paenibacillus etheri</name>
    <dbReference type="NCBI Taxonomy" id="1306852"/>
    <lineage>
        <taxon>Bacteria</taxon>
        <taxon>Bacillati</taxon>
        <taxon>Bacillota</taxon>
        <taxon>Bacilli</taxon>
        <taxon>Bacillales</taxon>
        <taxon>Paenibacillaceae</taxon>
        <taxon>Paenibacillus</taxon>
    </lineage>
</organism>
<keyword evidence="4 7" id="KW-1133">Transmembrane helix</keyword>
<feature type="transmembrane region" description="Helical" evidence="7">
    <location>
        <begin position="692"/>
        <end position="720"/>
    </location>
</feature>
<evidence type="ECO:0000256" key="2">
    <source>
        <dbReference type="ARBA" id="ARBA00022475"/>
    </source>
</evidence>
<dbReference type="GO" id="GO:0005886">
    <property type="term" value="C:plasma membrane"/>
    <property type="evidence" value="ECO:0007669"/>
    <property type="project" value="UniProtKB-SubCell"/>
</dbReference>
<evidence type="ECO:0000256" key="1">
    <source>
        <dbReference type="ARBA" id="ARBA00004651"/>
    </source>
</evidence>
<dbReference type="Proteomes" id="UP000054709">
    <property type="component" value="Unassembled WGS sequence"/>
</dbReference>
<sequence length="780" mass="86380">MRSLIGKLTWSNIRKRKSATITLFILIMIAVLLLNIGLTVSLKLNSFQQDKISKLNTPDITAYFPLNENVKNYESLVDSYPYTETWENEAALLLPDVKINYGGNNTAIAFLILNKDSQRSMGLFNTTSRLEPADQNTIYLPYIFHGGSGYNLGDTISFEYGNNQFTYTIGGFTEEPLFGTLTNGALKIFLNDEGYKQLEERLGKEVQFNFLSVQLNERAKEVKLEQKLSEQIFGSGNTSSFLVMRTDGGLEGNRVFVNILAAILIVFALIMVVISLIVIRFQILGNIEDNLTNIGVLKANGYTSRQIISSFLLQFVSVSIMASIPGSLISVLVMPLVGNMISSSVGLLWPTTFELLSALLSLLIVTVLILLVAYLSSRKIRRITPIAALQSGLLTHNFKKNHFPLASTSLNLQFALSLKSLFRQTKQNFMIVLIVAGLTFSSIFCSILNFNFKGDTSAVLDLVGLERTNLQLDLKKAGHDQGIFAEVEAMPEVQKISILEGRVASINDSSFMLRVSDDYAKLETQTVYKGRQPIYDNEIAVSGVIAKMKNKSIGDEIPVTFNGVTQNYLVTGLSQQINQLGMVASITEDGMRKLQPNYSVQSINVYLKEGEDSQVFIQKLEERLPGQWNVTNILDMLESTLSTFTAAVSSMTAVITAVTIIVVSLILYLVIKTLIMKRKREFGILKGIGYNTFNLMTQITFSLFPVIVAGVVLGCLAGYFYSDSVFVLLLSSLGIYNVQLAVSLPQVLLLCAVILVVAYAVSMLVARRIRKVSVYDLIMD</sequence>
<comment type="similarity">
    <text evidence="6">Belongs to the ABC-4 integral membrane protein family.</text>
</comment>
<name>A0A0W1B164_9BACL</name>
<feature type="transmembrane region" description="Helical" evidence="7">
    <location>
        <begin position="644"/>
        <end position="671"/>
    </location>
</feature>
<feature type="transmembrane region" description="Helical" evidence="7">
    <location>
        <begin position="311"/>
        <end position="335"/>
    </location>
</feature>
<feature type="domain" description="ABC3 transporter permease C-terminal" evidence="8">
    <location>
        <begin position="654"/>
        <end position="773"/>
    </location>
</feature>
<evidence type="ECO:0000313" key="10">
    <source>
        <dbReference type="Proteomes" id="UP000054709"/>
    </source>
</evidence>
<feature type="transmembrane region" description="Helical" evidence="7">
    <location>
        <begin position="21"/>
        <end position="42"/>
    </location>
</feature>
<protein>
    <recommendedName>
        <fullName evidence="8">ABC3 transporter permease C-terminal domain-containing protein</fullName>
    </recommendedName>
</protein>